<dbReference type="CDD" id="cd12797">
    <property type="entry name" value="M23_peptidase"/>
    <property type="match status" value="1"/>
</dbReference>
<keyword evidence="5" id="KW-1185">Reference proteome</keyword>
<dbReference type="SUPFAM" id="SSF51261">
    <property type="entry name" value="Duplicated hybrid motif"/>
    <property type="match status" value="1"/>
</dbReference>
<evidence type="ECO:0000256" key="1">
    <source>
        <dbReference type="SAM" id="MobiDB-lite"/>
    </source>
</evidence>
<feature type="domain" description="M23ase beta-sheet core" evidence="3">
    <location>
        <begin position="256"/>
        <end position="361"/>
    </location>
</feature>
<sequence>MRPTATLVLCALLAFAPPAWAEDDAASIARRASDLLSQAALALSEAEGSGAEIRALTETVRAYELGLTALRQGLRQAAAEERQVRERLAPRTRALSDLTVVLYTQARLGTARTLAHPGGALDRLRAAGAASAMVPAVGEEVDAMSADLASIDALAQLQRAALRQLEDGAEGIREARTALANAIAERDDRPEPLATDTAAMEALINSTETLSAFADTLVGGGEASGNDSGSLWELPVRGQVRRGYKEPDAAGVTRPGWVVETPPLALVTAPALSTIRFEGTLPGQGHVVILEPAPGKTMILAGLGEVFVARGDIVSAGDPIGLMPGTEADANQNLIEDPLAGGQRGTETLYIETRRAQAPMDPADRFRRSTEEG</sequence>
<evidence type="ECO:0000259" key="3">
    <source>
        <dbReference type="Pfam" id="PF01551"/>
    </source>
</evidence>
<accession>A0A7C9IPY6</accession>
<keyword evidence="2" id="KW-0732">Signal</keyword>
<gene>
    <name evidence="4" type="ORF">GQ651_12100</name>
</gene>
<feature type="signal peptide" evidence="2">
    <location>
        <begin position="1"/>
        <end position="21"/>
    </location>
</feature>
<organism evidence="4 5">
    <name type="scientific">Kangsaoukella pontilimi</name>
    <dbReference type="NCBI Taxonomy" id="2691042"/>
    <lineage>
        <taxon>Bacteria</taxon>
        <taxon>Pseudomonadati</taxon>
        <taxon>Pseudomonadota</taxon>
        <taxon>Alphaproteobacteria</taxon>
        <taxon>Rhodobacterales</taxon>
        <taxon>Paracoccaceae</taxon>
        <taxon>Kangsaoukella</taxon>
    </lineage>
</organism>
<feature type="chain" id="PRO_5028852264" evidence="2">
    <location>
        <begin position="22"/>
        <end position="373"/>
    </location>
</feature>
<reference evidence="4 5" key="2">
    <citation type="submission" date="2020-03" db="EMBL/GenBank/DDBJ databases">
        <title>Kangsaoukella pontilimi gen. nov., sp. nov., a new member of the family Rhodobacteraceae isolated from a tidal mudflat.</title>
        <authorList>
            <person name="Kim I.S."/>
        </authorList>
    </citation>
    <scope>NUCLEOTIDE SEQUENCE [LARGE SCALE GENOMIC DNA]</scope>
    <source>
        <strain evidence="4 5">GH1-50</strain>
    </source>
</reference>
<evidence type="ECO:0000313" key="4">
    <source>
        <dbReference type="EMBL" id="MXQ08590.1"/>
    </source>
</evidence>
<dbReference type="InterPro" id="IPR011055">
    <property type="entry name" value="Dup_hybrid_motif"/>
</dbReference>
<evidence type="ECO:0000256" key="2">
    <source>
        <dbReference type="SAM" id="SignalP"/>
    </source>
</evidence>
<protein>
    <submittedName>
        <fullName evidence="4">Peptidoglycan DD-metalloendopeptidase family protein</fullName>
    </submittedName>
</protein>
<dbReference type="RefSeq" id="WP_160764503.1">
    <property type="nucleotide sequence ID" value="NZ_WUPT01000002.1"/>
</dbReference>
<dbReference type="AlphaFoldDB" id="A0A7C9IPY6"/>
<proteinExistence type="predicted"/>
<comment type="caution">
    <text evidence="4">The sequence shown here is derived from an EMBL/GenBank/DDBJ whole genome shotgun (WGS) entry which is preliminary data.</text>
</comment>
<dbReference type="Proteomes" id="UP000480350">
    <property type="component" value="Unassembled WGS sequence"/>
</dbReference>
<name>A0A7C9IPY6_9RHOB</name>
<dbReference type="Gene3D" id="2.70.70.10">
    <property type="entry name" value="Glucose Permease (Domain IIA)"/>
    <property type="match status" value="1"/>
</dbReference>
<dbReference type="InterPro" id="IPR016047">
    <property type="entry name" value="M23ase_b-sheet_dom"/>
</dbReference>
<reference evidence="4 5" key="1">
    <citation type="submission" date="2019-12" db="EMBL/GenBank/DDBJ databases">
        <authorList>
            <person name="Lee S.D."/>
        </authorList>
    </citation>
    <scope>NUCLEOTIDE SEQUENCE [LARGE SCALE GENOMIC DNA]</scope>
    <source>
        <strain evidence="4 5">GH1-50</strain>
    </source>
</reference>
<dbReference type="EMBL" id="WUPT01000002">
    <property type="protein sequence ID" value="MXQ08590.1"/>
    <property type="molecule type" value="Genomic_DNA"/>
</dbReference>
<feature type="compositionally biased region" description="Basic and acidic residues" evidence="1">
    <location>
        <begin position="362"/>
        <end position="373"/>
    </location>
</feature>
<feature type="region of interest" description="Disordered" evidence="1">
    <location>
        <begin position="354"/>
        <end position="373"/>
    </location>
</feature>
<evidence type="ECO:0000313" key="5">
    <source>
        <dbReference type="Proteomes" id="UP000480350"/>
    </source>
</evidence>
<dbReference type="Pfam" id="PF01551">
    <property type="entry name" value="Peptidase_M23"/>
    <property type="match status" value="1"/>
</dbReference>